<accession>A0A8D5JHD9</accession>
<dbReference type="PANTHER" id="PTHR45947">
    <property type="entry name" value="SULFOQUINOVOSYL TRANSFERASE SQD2"/>
    <property type="match status" value="1"/>
</dbReference>
<evidence type="ECO:0000313" key="3">
    <source>
        <dbReference type="Proteomes" id="UP000826725"/>
    </source>
</evidence>
<dbReference type="RefSeq" id="WP_228853802.1">
    <property type="nucleotide sequence ID" value="NZ_AP024086.1"/>
</dbReference>
<dbReference type="CDD" id="cd03801">
    <property type="entry name" value="GT4_PimA-like"/>
    <property type="match status" value="1"/>
</dbReference>
<name>A0A8D5JHD9_9BACT</name>
<dbReference type="EMBL" id="AP024086">
    <property type="protein sequence ID" value="BCL61339.1"/>
    <property type="molecule type" value="Genomic_DNA"/>
</dbReference>
<keyword evidence="3" id="KW-1185">Reference proteome</keyword>
<feature type="domain" description="Glycosyl transferase family 1" evidence="1">
    <location>
        <begin position="51"/>
        <end position="213"/>
    </location>
</feature>
<dbReference type="InterPro" id="IPR050194">
    <property type="entry name" value="Glycosyltransferase_grp1"/>
</dbReference>
<dbReference type="Proteomes" id="UP000826725">
    <property type="component" value="Chromosome"/>
</dbReference>
<dbReference type="GO" id="GO:0016757">
    <property type="term" value="F:glycosyltransferase activity"/>
    <property type="evidence" value="ECO:0007669"/>
    <property type="project" value="InterPro"/>
</dbReference>
<evidence type="ECO:0000259" key="1">
    <source>
        <dbReference type="Pfam" id="PF00534"/>
    </source>
</evidence>
<gene>
    <name evidence="2" type="ORF">DGMP_20320</name>
</gene>
<protein>
    <recommendedName>
        <fullName evidence="1">Glycosyl transferase family 1 domain-containing protein</fullName>
    </recommendedName>
</protein>
<evidence type="ECO:0000313" key="2">
    <source>
        <dbReference type="EMBL" id="BCL61339.1"/>
    </source>
</evidence>
<dbReference type="PANTHER" id="PTHR45947:SF3">
    <property type="entry name" value="SULFOQUINOVOSYL TRANSFERASE SQD2"/>
    <property type="match status" value="1"/>
</dbReference>
<organism evidence="2 3">
    <name type="scientific">Desulfomarina profundi</name>
    <dbReference type="NCBI Taxonomy" id="2772557"/>
    <lineage>
        <taxon>Bacteria</taxon>
        <taxon>Pseudomonadati</taxon>
        <taxon>Thermodesulfobacteriota</taxon>
        <taxon>Desulfobulbia</taxon>
        <taxon>Desulfobulbales</taxon>
        <taxon>Desulfobulbaceae</taxon>
        <taxon>Desulfomarina</taxon>
    </lineage>
</organism>
<dbReference type="KEGG" id="dbk:DGMP_20320"/>
<dbReference type="Pfam" id="PF00534">
    <property type="entry name" value="Glycos_transf_1"/>
    <property type="match status" value="1"/>
</dbReference>
<reference evidence="2" key="1">
    <citation type="submission" date="2020-09" db="EMBL/GenBank/DDBJ databases">
        <title>Desulfogranum mesoprofundum gen. nov., sp. nov., a novel mesophilic, sulfate-reducing chemolithoautotroph isolated from a deep-sea hydrothermal vent chimney in the Suiyo Seamount.</title>
        <authorList>
            <person name="Hashimoto Y."/>
            <person name="Nakagawa S."/>
        </authorList>
    </citation>
    <scope>NUCLEOTIDE SEQUENCE</scope>
    <source>
        <strain evidence="2">KT2</strain>
    </source>
</reference>
<sequence length="237" mass="26552">MAMLKRHFGKVDLFLAPSRELLEIPFPIRAEKTFIPNGVDGSKFHFNEEKKRLIRKKLGIGEKETVAIVTRRLVDKNGVIHLARASEFLDNAVRFLVIGAGPERKKVEDEFRKHCGDRTIFTGNKSHEEIIDFYSAADFSILPSLMEATSISGLEAMAAGLPLIGTDVGGIPELIENGQNGFLCKPADPQDLAGKIHQLLGKDLKKLGEQSRKRVETSFDWSRIAQRTREAYGILFY</sequence>
<dbReference type="AlphaFoldDB" id="A0A8D5JHD9"/>
<proteinExistence type="predicted"/>
<dbReference type="InterPro" id="IPR001296">
    <property type="entry name" value="Glyco_trans_1"/>
</dbReference>